<dbReference type="InterPro" id="IPR036291">
    <property type="entry name" value="NAD(P)-bd_dom_sf"/>
</dbReference>
<dbReference type="SUPFAM" id="SSF51735">
    <property type="entry name" value="NAD(P)-binding Rossmann-fold domains"/>
    <property type="match status" value="1"/>
</dbReference>
<evidence type="ECO:0000256" key="5">
    <source>
        <dbReference type="ARBA" id="ARBA00023002"/>
    </source>
</evidence>
<dbReference type="Pfam" id="PF00725">
    <property type="entry name" value="3HCDH"/>
    <property type="match status" value="1"/>
</dbReference>
<evidence type="ECO:0000259" key="10">
    <source>
        <dbReference type="Pfam" id="PF02737"/>
    </source>
</evidence>
<dbReference type="KEGG" id="pmet:G4Y79_20145"/>
<feature type="domain" description="3-hydroxyacyl-CoA dehydrogenase NAD binding" evidence="10">
    <location>
        <begin position="7"/>
        <end position="197"/>
    </location>
</feature>
<evidence type="ECO:0000256" key="8">
    <source>
        <dbReference type="ARBA" id="ARBA00049556"/>
    </source>
</evidence>
<evidence type="ECO:0000256" key="3">
    <source>
        <dbReference type="ARBA" id="ARBA00022832"/>
    </source>
</evidence>
<dbReference type="Pfam" id="PF02737">
    <property type="entry name" value="3HCDH_N"/>
    <property type="match status" value="1"/>
</dbReference>
<dbReference type="UniPathway" id="UPA00659"/>
<keyword evidence="6" id="KW-0520">NAD</keyword>
<accession>A0A7S8IDW8</accession>
<dbReference type="SUPFAM" id="SSF48179">
    <property type="entry name" value="6-phosphogluconate dehydrogenase C-terminal domain-like"/>
    <property type="match status" value="2"/>
</dbReference>
<dbReference type="InterPro" id="IPR006108">
    <property type="entry name" value="3HC_DH_C"/>
</dbReference>
<evidence type="ECO:0000259" key="9">
    <source>
        <dbReference type="Pfam" id="PF00725"/>
    </source>
</evidence>
<dbReference type="Gene3D" id="3.90.226.10">
    <property type="entry name" value="2-enoyl-CoA Hydratase, Chain A, domain 1"/>
    <property type="match status" value="1"/>
</dbReference>
<proteinExistence type="inferred from homology"/>
<evidence type="ECO:0000313" key="12">
    <source>
        <dbReference type="Proteomes" id="UP000594468"/>
    </source>
</evidence>
<keyword evidence="4" id="KW-0442">Lipid degradation</keyword>
<dbReference type="InterPro" id="IPR001753">
    <property type="entry name" value="Enoyl-CoA_hydra/iso"/>
</dbReference>
<protein>
    <submittedName>
        <fullName evidence="11">3-hydroxyacyl-CoA dehydrogenase/enoyl-CoA hydratase family protein</fullName>
    </submittedName>
</protein>
<feature type="domain" description="3-hydroxyacyl-CoA dehydrogenase C-terminal" evidence="9">
    <location>
        <begin position="200"/>
        <end position="302"/>
    </location>
</feature>
<evidence type="ECO:0000256" key="7">
    <source>
        <dbReference type="ARBA" id="ARBA00023098"/>
    </source>
</evidence>
<evidence type="ECO:0000313" key="11">
    <source>
        <dbReference type="EMBL" id="QPC81976.1"/>
    </source>
</evidence>
<reference evidence="11 12" key="1">
    <citation type="submission" date="2020-02" db="EMBL/GenBank/DDBJ databases">
        <authorList>
            <person name="Zheng R.K."/>
            <person name="Sun C.M."/>
        </authorList>
    </citation>
    <scope>NUCLEOTIDE SEQUENCE [LARGE SCALE GENOMIC DNA]</scope>
    <source>
        <strain evidence="12">rifampicinis</strain>
    </source>
</reference>
<keyword evidence="5" id="KW-0560">Oxidoreductase</keyword>
<evidence type="ECO:0000256" key="2">
    <source>
        <dbReference type="ARBA" id="ARBA00009463"/>
    </source>
</evidence>
<dbReference type="InterPro" id="IPR029045">
    <property type="entry name" value="ClpP/crotonase-like_dom_sf"/>
</dbReference>
<dbReference type="Proteomes" id="UP000594468">
    <property type="component" value="Chromosome"/>
</dbReference>
<name>A0A7S8IDW8_9CHLR</name>
<dbReference type="AlphaFoldDB" id="A0A7S8IDW8"/>
<evidence type="ECO:0000256" key="6">
    <source>
        <dbReference type="ARBA" id="ARBA00023027"/>
    </source>
</evidence>
<keyword evidence="3" id="KW-0276">Fatty acid metabolism</keyword>
<dbReference type="GO" id="GO:0070403">
    <property type="term" value="F:NAD+ binding"/>
    <property type="evidence" value="ECO:0007669"/>
    <property type="project" value="InterPro"/>
</dbReference>
<dbReference type="EMBL" id="CP062983">
    <property type="protein sequence ID" value="QPC81976.1"/>
    <property type="molecule type" value="Genomic_DNA"/>
</dbReference>
<dbReference type="InterPro" id="IPR006176">
    <property type="entry name" value="3-OHacyl-CoA_DH_NAD-bd"/>
</dbReference>
<keyword evidence="7" id="KW-0443">Lipid metabolism</keyword>
<sequence>MTYQIKKAAVIGSGTMGGGIAALLAGVGIPTLLLDIPAKESQPGDPASQRNAIVEGNLKTLQKMRPAQLFSADDISRISIGNIEDDLEKVADVDWVIEVVVERLDIKRNLMAKLAEVVNGNTIVSTNTSGLPISQIAEGLPESFRKRFLGTHFFNPPRYLRLLEVIPTPDTDPELVNFMLDFGSRTLGKGVVVAKDTPNFIGNRFMSMSGMQAMNYALDHDYTVEEVDALTGPLIGRPKTATFNLNDLVGFDIAVHVARNLYPNIPDDSAREVLNHPAANALSDYMLENNQLGRKTDKGFYWMRREDGKKELWALNLKTREYEPPSKVSFDSVKEHGKVKPLGERIRLLMNADDRAGQFLWHMHAFYLAYASNRVPEITESIVNIDNAQKWGFGHEMGPFEIWDAIGVSNTIDAFEEAGYPVAQWVKDMVASGKETFYQKNEAGKVIGYYSPQASDYVPLERDPMAITIADLQADGKQIWSNGAGNLYDMGDGVLLWEFATKQNTITQGFIDAGYHALEILEAPEWKALVIGNDAERFSIGANLMEVLQGIQEYGIEGLDAYIKRLQYLTMDIKYASKPVVVAAFNMALGGGAEMIMSGNAVVAHAELYMGLVEVGVGIVPAGGGCKELVRRLINPVASSGSDDLLAPMQKAFENIATAKVSESAKQAREMGFLAATDKIIMNRGYLLGEAKAHALSMANSYDPGEPEKVYAAGRDLYSALLVAVEGFKEAGYASEYDGVIAQKVARILTGGALSQPQWLSQDVFLSLERAAFMELFMETKSQERMMYMLQNNKPLRN</sequence>
<keyword evidence="12" id="KW-1185">Reference proteome</keyword>
<dbReference type="PANTHER" id="PTHR48075">
    <property type="entry name" value="3-HYDROXYACYL-COA DEHYDROGENASE FAMILY PROTEIN"/>
    <property type="match status" value="1"/>
</dbReference>
<dbReference type="InterPro" id="IPR008927">
    <property type="entry name" value="6-PGluconate_DH-like_C_sf"/>
</dbReference>
<comment type="similarity">
    <text evidence="2">Belongs to the 3-hydroxyacyl-CoA dehydrogenase family.</text>
</comment>
<dbReference type="Gene3D" id="3.40.50.720">
    <property type="entry name" value="NAD(P)-binding Rossmann-like Domain"/>
    <property type="match status" value="1"/>
</dbReference>
<comment type="catalytic activity">
    <reaction evidence="8">
        <text>a (3S)-3-hydroxyacyl-CoA + NAD(+) = a 3-oxoacyl-CoA + NADH + H(+)</text>
        <dbReference type="Rhea" id="RHEA:22432"/>
        <dbReference type="ChEBI" id="CHEBI:15378"/>
        <dbReference type="ChEBI" id="CHEBI:57318"/>
        <dbReference type="ChEBI" id="CHEBI:57540"/>
        <dbReference type="ChEBI" id="CHEBI:57945"/>
        <dbReference type="ChEBI" id="CHEBI:90726"/>
        <dbReference type="EC" id="1.1.1.35"/>
    </reaction>
</comment>
<dbReference type="GO" id="GO:0006635">
    <property type="term" value="P:fatty acid beta-oxidation"/>
    <property type="evidence" value="ECO:0007669"/>
    <property type="project" value="UniProtKB-UniPathway"/>
</dbReference>
<evidence type="ECO:0000256" key="1">
    <source>
        <dbReference type="ARBA" id="ARBA00005005"/>
    </source>
</evidence>
<comment type="pathway">
    <text evidence="1">Lipid metabolism; fatty acid beta-oxidation.</text>
</comment>
<dbReference type="SUPFAM" id="SSF52096">
    <property type="entry name" value="ClpP/crotonase"/>
    <property type="match status" value="1"/>
</dbReference>
<dbReference type="CDD" id="cd06558">
    <property type="entry name" value="crotonase-like"/>
    <property type="match status" value="1"/>
</dbReference>
<dbReference type="RefSeq" id="WP_195170046.1">
    <property type="nucleotide sequence ID" value="NZ_CP062983.1"/>
</dbReference>
<dbReference type="GO" id="GO:0003857">
    <property type="term" value="F:(3S)-3-hydroxyacyl-CoA dehydrogenase (NAD+) activity"/>
    <property type="evidence" value="ECO:0007669"/>
    <property type="project" value="UniProtKB-EC"/>
</dbReference>
<evidence type="ECO:0000256" key="4">
    <source>
        <dbReference type="ARBA" id="ARBA00022963"/>
    </source>
</evidence>
<dbReference type="PANTHER" id="PTHR48075:SF7">
    <property type="entry name" value="3-HYDROXYACYL-COA DEHYDROGENASE-RELATED"/>
    <property type="match status" value="1"/>
</dbReference>
<organism evidence="11 12">
    <name type="scientific">Phototrophicus methaneseepsis</name>
    <dbReference type="NCBI Taxonomy" id="2710758"/>
    <lineage>
        <taxon>Bacteria</taxon>
        <taxon>Bacillati</taxon>
        <taxon>Chloroflexota</taxon>
        <taxon>Candidatus Thermofontia</taxon>
        <taxon>Phototrophicales</taxon>
        <taxon>Phototrophicaceae</taxon>
        <taxon>Phototrophicus</taxon>
    </lineage>
</organism>
<dbReference type="Pfam" id="PF00378">
    <property type="entry name" value="ECH_1"/>
    <property type="match status" value="1"/>
</dbReference>
<gene>
    <name evidence="11" type="ORF">G4Y79_20145</name>
</gene>
<dbReference type="Gene3D" id="1.10.1040.50">
    <property type="match status" value="1"/>
</dbReference>